<organism evidence="3 4">
    <name type="scientific">Antarctobacter heliothermus</name>
    <dbReference type="NCBI Taxonomy" id="74033"/>
    <lineage>
        <taxon>Bacteria</taxon>
        <taxon>Pseudomonadati</taxon>
        <taxon>Pseudomonadota</taxon>
        <taxon>Alphaproteobacteria</taxon>
        <taxon>Rhodobacterales</taxon>
        <taxon>Roseobacteraceae</taxon>
        <taxon>Antarctobacter</taxon>
    </lineage>
</organism>
<keyword evidence="1" id="KW-0732">Signal</keyword>
<dbReference type="Pfam" id="PF18054">
    <property type="entry name" value="CEL_III_C"/>
    <property type="match status" value="1"/>
</dbReference>
<dbReference type="InterPro" id="IPR041014">
    <property type="entry name" value="CEL_III_C"/>
</dbReference>
<sequence length="414" mass="45073">MKRILILISALCMAPPVVAQPVYGDSVTKLATVTTQQWVNCAKEGKDCAPDTDDLVIVRYGISEDFTFFVTKGIEKVPCKNFWGDPSKGTDKECAFILENLFGVPADDTFSKVADEGKDFTNPNSDFRWVRYGADGKWTYTLIEGSDQQKLACTNDYFGFDPAKGTDKTCQIGGAYTLSEGDIVECATEDRDCQMDVGDVVMARYGADKRYDIRFIHHTGNKFPCNNNYFGVDPIRTNKRCYYQAQVPVSVNTVGRWQKVISCDGLNCPISHQISVGTERTNSWTTTQQWSVTVTESMEAGLTIFGTGVKASASVAESYAGSYAYSSALSQSVAQNYTATCDPSGSYTSRALWQFSTGTGTSCLESGTCDGSTFTAEYLCVGDAPSGYTGPVCIPGYCADELCSTCTYEDASDQ</sequence>
<evidence type="ECO:0000313" key="3">
    <source>
        <dbReference type="EMBL" id="ASP19599.1"/>
    </source>
</evidence>
<name>A0A222E072_9RHOB</name>
<evidence type="ECO:0000313" key="4">
    <source>
        <dbReference type="Proteomes" id="UP000203589"/>
    </source>
</evidence>
<keyword evidence="4" id="KW-1185">Reference proteome</keyword>
<dbReference type="AlphaFoldDB" id="A0A222E072"/>
<dbReference type="Proteomes" id="UP000203589">
    <property type="component" value="Chromosome"/>
</dbReference>
<feature type="domain" description="CEL-III C-terminal" evidence="2">
    <location>
        <begin position="253"/>
        <end position="406"/>
    </location>
</feature>
<evidence type="ECO:0000256" key="1">
    <source>
        <dbReference type="SAM" id="SignalP"/>
    </source>
</evidence>
<reference evidence="3 4" key="1">
    <citation type="submission" date="2017-07" db="EMBL/GenBank/DDBJ databases">
        <title>Genome Sequence of Antarctobacter heliothermus Strain SMS3 Isolated from a culture of the Diatom Skeletonema marinoi.</title>
        <authorList>
            <person name="Topel M."/>
            <person name="Pinder M.I.M."/>
            <person name="Johansson O.N."/>
            <person name="Kourtchenko O."/>
            <person name="Godhe A."/>
            <person name="Clarke A.K."/>
        </authorList>
    </citation>
    <scope>NUCLEOTIDE SEQUENCE [LARGE SCALE GENOMIC DNA]</scope>
    <source>
        <strain evidence="3 4">SMS3</strain>
    </source>
</reference>
<dbReference type="OrthoDB" id="7795343at2"/>
<protein>
    <recommendedName>
        <fullName evidence="2">CEL-III C-terminal domain-containing protein</fullName>
    </recommendedName>
</protein>
<proteinExistence type="predicted"/>
<evidence type="ECO:0000259" key="2">
    <source>
        <dbReference type="Pfam" id="PF18054"/>
    </source>
</evidence>
<accession>A0A222E072</accession>
<dbReference type="RefSeq" id="WP_157733396.1">
    <property type="nucleotide sequence ID" value="NZ_CP022540.1"/>
</dbReference>
<dbReference type="EMBL" id="CP022540">
    <property type="protein sequence ID" value="ASP19599.1"/>
    <property type="molecule type" value="Genomic_DNA"/>
</dbReference>
<feature type="chain" id="PRO_5012962680" description="CEL-III C-terminal domain-containing protein" evidence="1">
    <location>
        <begin position="20"/>
        <end position="414"/>
    </location>
</feature>
<dbReference type="KEGG" id="aht:ANTHELSMS3_00882"/>
<feature type="signal peptide" evidence="1">
    <location>
        <begin position="1"/>
        <end position="19"/>
    </location>
</feature>
<gene>
    <name evidence="3" type="ORF">ANTHELSMS3_00882</name>
</gene>